<name>A0ACC2IFD8_9PLEO</name>
<gene>
    <name evidence="1" type="ORF">OPT61_g4120</name>
</gene>
<sequence>MANQLRAARDADPRVLCSDLAVIGPWFDLVQNVKAKYGILDADTYNFDETGFTMGVGNQVRVVTASERRTQPIGVQVSDNGWTTNKLSVAWLRHFIKQIKGQRPLDVGCFAPLKQAYSREIRGLALDHIGRIDKKAFIATFAKVFEQAFLKANITASFKATGLVPNDLLVVLLKLDVKVRTPTPPALGELQWNPRTPTNANEILAQSTLLRDRIQKHQGSSPTPMVEIVDQLQRGTAMLLHGQTLLAA</sequence>
<keyword evidence="2" id="KW-1185">Reference proteome</keyword>
<comment type="caution">
    <text evidence="1">The sequence shown here is derived from an EMBL/GenBank/DDBJ whole genome shotgun (WGS) entry which is preliminary data.</text>
</comment>
<organism evidence="1 2">
    <name type="scientific">Boeremia exigua</name>
    <dbReference type="NCBI Taxonomy" id="749465"/>
    <lineage>
        <taxon>Eukaryota</taxon>
        <taxon>Fungi</taxon>
        <taxon>Dikarya</taxon>
        <taxon>Ascomycota</taxon>
        <taxon>Pezizomycotina</taxon>
        <taxon>Dothideomycetes</taxon>
        <taxon>Pleosporomycetidae</taxon>
        <taxon>Pleosporales</taxon>
        <taxon>Pleosporineae</taxon>
        <taxon>Didymellaceae</taxon>
        <taxon>Boeremia</taxon>
    </lineage>
</organism>
<protein>
    <submittedName>
        <fullName evidence="1">Uncharacterized protein</fullName>
    </submittedName>
</protein>
<evidence type="ECO:0000313" key="1">
    <source>
        <dbReference type="EMBL" id="KAJ8113852.1"/>
    </source>
</evidence>
<dbReference type="Proteomes" id="UP001153331">
    <property type="component" value="Unassembled WGS sequence"/>
</dbReference>
<evidence type="ECO:0000313" key="2">
    <source>
        <dbReference type="Proteomes" id="UP001153331"/>
    </source>
</evidence>
<proteinExistence type="predicted"/>
<dbReference type="EMBL" id="JAPHNI010000227">
    <property type="protein sequence ID" value="KAJ8113852.1"/>
    <property type="molecule type" value="Genomic_DNA"/>
</dbReference>
<accession>A0ACC2IFD8</accession>
<reference evidence="1" key="1">
    <citation type="submission" date="2022-11" db="EMBL/GenBank/DDBJ databases">
        <title>Genome Sequence of Boeremia exigua.</title>
        <authorList>
            <person name="Buettner E."/>
        </authorList>
    </citation>
    <scope>NUCLEOTIDE SEQUENCE</scope>
    <source>
        <strain evidence="1">CU02</strain>
    </source>
</reference>